<keyword evidence="2" id="KW-0805">Transcription regulation</keyword>
<keyword evidence="6" id="KW-1185">Reference proteome</keyword>
<protein>
    <submittedName>
        <fullName evidence="5">BlaI/MecI/CopY family transcriptional regulator</fullName>
    </submittedName>
</protein>
<accession>A0A7K1XTY8</accession>
<dbReference type="Proteomes" id="UP000451233">
    <property type="component" value="Unassembled WGS sequence"/>
</dbReference>
<dbReference type="AlphaFoldDB" id="A0A7K1XTY8"/>
<evidence type="ECO:0000256" key="2">
    <source>
        <dbReference type="ARBA" id="ARBA00023015"/>
    </source>
</evidence>
<dbReference type="EMBL" id="WVHS01000001">
    <property type="protein sequence ID" value="MXV14219.1"/>
    <property type="molecule type" value="Genomic_DNA"/>
</dbReference>
<comment type="caution">
    <text evidence="5">The sequence shown here is derived from an EMBL/GenBank/DDBJ whole genome shotgun (WGS) entry which is preliminary data.</text>
</comment>
<name>A0A7K1XTY8_9SPHI</name>
<reference evidence="5 6" key="1">
    <citation type="submission" date="2019-11" db="EMBL/GenBank/DDBJ databases">
        <title>Pedobacter sp. HMF7056 Genome sequencing and assembly.</title>
        <authorList>
            <person name="Kang H."/>
            <person name="Kim H."/>
            <person name="Joh K."/>
        </authorList>
    </citation>
    <scope>NUCLEOTIDE SEQUENCE [LARGE SCALE GENOMIC DNA]</scope>
    <source>
        <strain evidence="5 6">HMF7056</strain>
    </source>
</reference>
<evidence type="ECO:0000313" key="6">
    <source>
        <dbReference type="Proteomes" id="UP000451233"/>
    </source>
</evidence>
<dbReference type="GO" id="GO:0045892">
    <property type="term" value="P:negative regulation of DNA-templated transcription"/>
    <property type="evidence" value="ECO:0007669"/>
    <property type="project" value="InterPro"/>
</dbReference>
<evidence type="ECO:0000256" key="4">
    <source>
        <dbReference type="ARBA" id="ARBA00023163"/>
    </source>
</evidence>
<dbReference type="InterPro" id="IPR036390">
    <property type="entry name" value="WH_DNA-bd_sf"/>
</dbReference>
<keyword evidence="4" id="KW-0804">Transcription</keyword>
<organism evidence="5 6">
    <name type="scientific">Hufsiella ginkgonis</name>
    <dbReference type="NCBI Taxonomy" id="2695274"/>
    <lineage>
        <taxon>Bacteria</taxon>
        <taxon>Pseudomonadati</taxon>
        <taxon>Bacteroidota</taxon>
        <taxon>Sphingobacteriia</taxon>
        <taxon>Sphingobacteriales</taxon>
        <taxon>Sphingobacteriaceae</taxon>
        <taxon>Hufsiella</taxon>
    </lineage>
</organism>
<dbReference type="InterPro" id="IPR005650">
    <property type="entry name" value="BlaI_family"/>
</dbReference>
<dbReference type="Gene3D" id="1.10.10.10">
    <property type="entry name" value="Winged helix-like DNA-binding domain superfamily/Winged helix DNA-binding domain"/>
    <property type="match status" value="1"/>
</dbReference>
<evidence type="ECO:0000256" key="1">
    <source>
        <dbReference type="ARBA" id="ARBA00011046"/>
    </source>
</evidence>
<evidence type="ECO:0000313" key="5">
    <source>
        <dbReference type="EMBL" id="MXV14219.1"/>
    </source>
</evidence>
<evidence type="ECO:0000256" key="3">
    <source>
        <dbReference type="ARBA" id="ARBA00023125"/>
    </source>
</evidence>
<dbReference type="Gene3D" id="1.10.4040.10">
    <property type="entry name" value="Penicillinase repressor domain"/>
    <property type="match status" value="1"/>
</dbReference>
<dbReference type="GO" id="GO:0003677">
    <property type="term" value="F:DNA binding"/>
    <property type="evidence" value="ECO:0007669"/>
    <property type="project" value="UniProtKB-KW"/>
</dbReference>
<gene>
    <name evidence="5" type="ORF">GS398_02830</name>
</gene>
<keyword evidence="3" id="KW-0238">DNA-binding</keyword>
<dbReference type="Pfam" id="PF03965">
    <property type="entry name" value="Penicillinase_R"/>
    <property type="match status" value="1"/>
</dbReference>
<dbReference type="InterPro" id="IPR036388">
    <property type="entry name" value="WH-like_DNA-bd_sf"/>
</dbReference>
<dbReference type="SUPFAM" id="SSF46785">
    <property type="entry name" value="Winged helix' DNA-binding domain"/>
    <property type="match status" value="1"/>
</dbReference>
<sequence length="113" mass="12916">MFSALPPDFSSLNLIDAYPEPRPAATTVATLLKRMQDKGFVAYTQYGNSREYYALVKKADYFSTHMSGIIRNFFGNSVLRFASFFTESGNLTEAELRELRNIVDKEIEKKKND</sequence>
<proteinExistence type="inferred from homology"/>
<comment type="similarity">
    <text evidence="1">Belongs to the BlaI transcriptional regulatory family.</text>
</comment>